<feature type="disulfide bond" evidence="9">
    <location>
        <begin position="332"/>
        <end position="362"/>
    </location>
</feature>
<dbReference type="Pfam" id="PF02983">
    <property type="entry name" value="Pro_Al_protease"/>
    <property type="match status" value="1"/>
</dbReference>
<evidence type="ECO:0000256" key="5">
    <source>
        <dbReference type="ARBA" id="ARBA00022825"/>
    </source>
</evidence>
<dbReference type="RefSeq" id="WP_189221161.1">
    <property type="nucleotide sequence ID" value="NZ_BMRG01000001.1"/>
</dbReference>
<proteinExistence type="inferred from homology"/>
<dbReference type="InterPro" id="IPR009003">
    <property type="entry name" value="Peptidase_S1_PA"/>
</dbReference>
<dbReference type="Gene3D" id="2.40.10.10">
    <property type="entry name" value="Trypsin-like serine proteases"/>
    <property type="match status" value="2"/>
</dbReference>
<evidence type="ECO:0000256" key="1">
    <source>
        <dbReference type="ARBA" id="ARBA00007664"/>
    </source>
</evidence>
<evidence type="ECO:0000313" key="13">
    <source>
        <dbReference type="Proteomes" id="UP000639606"/>
    </source>
</evidence>
<keyword evidence="3 10" id="KW-0732">Signal</keyword>
<sequence>MNRTSAARLAVAALLATGAATPLSVPAIAAPVGPNGTSSPNTESYPAELVRAAQRDLGLTAEQMTTRLARDAAAAEVEDEARDAAGAAYAGSWISPATGGLVVAVVDPAKAGAVRAAGAEAKHVAFSHQQLTGAKDAIDAMGAPRSVTGWRVDDLTNSVVVEVHRDQRDAATEAFLTRARAVSPAVRVVEVDQTPTTLYDTRGGDAYYIGSSRCSVGFAVSGGFVTAGHCGRSGASTSGHNRVAQGSFAGSSFPGNDYGWVRTNSNWTSRPWVNRYNGSNVTVTGSSSAAVGAAICRSGSTTGWRCGTVQAKNQTVNYAQGSVSGLTRTNACAEPGDSGGSWVAGSNYSQAQGVTSGGSGNCSSGGTTYFQPVGEILSAYGLSLTRG</sequence>
<dbReference type="InterPro" id="IPR035070">
    <property type="entry name" value="Streptogrisin_prodomain"/>
</dbReference>
<dbReference type="InterPro" id="IPR001316">
    <property type="entry name" value="Pept_S1A_streptogrisin"/>
</dbReference>
<reference evidence="12" key="2">
    <citation type="submission" date="2020-09" db="EMBL/GenBank/DDBJ databases">
        <authorList>
            <person name="Sun Q."/>
            <person name="Ohkuma M."/>
        </authorList>
    </citation>
    <scope>NUCLEOTIDE SEQUENCE</scope>
    <source>
        <strain evidence="12">JCM 3313</strain>
    </source>
</reference>
<feature type="domain" description="Peptidase S1A alpha-lytic prodomain" evidence="11">
    <location>
        <begin position="127"/>
        <end position="179"/>
    </location>
</feature>
<evidence type="ECO:0000256" key="6">
    <source>
        <dbReference type="ARBA" id="ARBA00023145"/>
    </source>
</evidence>
<evidence type="ECO:0000256" key="9">
    <source>
        <dbReference type="PIRSR" id="PIRSR001134-2"/>
    </source>
</evidence>
<keyword evidence="2 12" id="KW-0645">Protease</keyword>
<feature type="chain" id="PRO_5037988200" evidence="10">
    <location>
        <begin position="30"/>
        <end position="387"/>
    </location>
</feature>
<feature type="disulfide bond" evidence="9">
    <location>
        <begin position="214"/>
        <end position="230"/>
    </location>
</feature>
<dbReference type="PIRSF" id="PIRSF001134">
    <property type="entry name" value="Streptogrisin"/>
    <property type="match status" value="1"/>
</dbReference>
<dbReference type="AlphaFoldDB" id="A0A918AFH1"/>
<feature type="signal peptide" evidence="10">
    <location>
        <begin position="1"/>
        <end position="29"/>
    </location>
</feature>
<dbReference type="Proteomes" id="UP000639606">
    <property type="component" value="Unassembled WGS sequence"/>
</dbReference>
<feature type="active site" description="Charge relay system" evidence="8">
    <location>
        <position position="338"/>
    </location>
</feature>
<organism evidence="12 13">
    <name type="scientific">Saccharothrix coeruleofusca</name>
    <dbReference type="NCBI Taxonomy" id="33919"/>
    <lineage>
        <taxon>Bacteria</taxon>
        <taxon>Bacillati</taxon>
        <taxon>Actinomycetota</taxon>
        <taxon>Actinomycetes</taxon>
        <taxon>Pseudonocardiales</taxon>
        <taxon>Pseudonocardiaceae</taxon>
        <taxon>Saccharothrix</taxon>
    </lineage>
</organism>
<dbReference type="Gene3D" id="3.30.300.50">
    <property type="match status" value="2"/>
</dbReference>
<dbReference type="CDD" id="cd21112">
    <property type="entry name" value="alphaLP-like"/>
    <property type="match status" value="1"/>
</dbReference>
<comment type="caution">
    <text evidence="12">The sequence shown here is derived from an EMBL/GenBank/DDBJ whole genome shotgun (WGS) entry which is preliminary data.</text>
</comment>
<evidence type="ECO:0000256" key="4">
    <source>
        <dbReference type="ARBA" id="ARBA00022801"/>
    </source>
</evidence>
<comment type="similarity">
    <text evidence="1">Belongs to the peptidase S1 family.</text>
</comment>
<evidence type="ECO:0000256" key="7">
    <source>
        <dbReference type="ARBA" id="ARBA00023157"/>
    </source>
</evidence>
<keyword evidence="6" id="KW-0865">Zymogen</keyword>
<dbReference type="EMBL" id="BMRG01000001">
    <property type="protein sequence ID" value="GGP35223.1"/>
    <property type="molecule type" value="Genomic_DNA"/>
</dbReference>
<evidence type="ECO:0000256" key="10">
    <source>
        <dbReference type="SAM" id="SignalP"/>
    </source>
</evidence>
<dbReference type="GO" id="GO:0004252">
    <property type="term" value="F:serine-type endopeptidase activity"/>
    <property type="evidence" value="ECO:0007669"/>
    <property type="project" value="InterPro"/>
</dbReference>
<name>A0A918AFH1_9PSEU</name>
<protein>
    <submittedName>
        <fullName evidence="12">Serine protease</fullName>
    </submittedName>
</protein>
<keyword evidence="7 9" id="KW-1015">Disulfide bond</keyword>
<evidence type="ECO:0000313" key="12">
    <source>
        <dbReference type="EMBL" id="GGP35223.1"/>
    </source>
</evidence>
<keyword evidence="13" id="KW-1185">Reference proteome</keyword>
<gene>
    <name evidence="12" type="ORF">GCM10010185_02550</name>
</gene>
<keyword evidence="4" id="KW-0378">Hydrolase</keyword>
<feature type="active site" description="Charge relay system" evidence="8">
    <location>
        <position position="229"/>
    </location>
</feature>
<evidence type="ECO:0000256" key="3">
    <source>
        <dbReference type="ARBA" id="ARBA00022729"/>
    </source>
</evidence>
<dbReference type="PRINTS" id="PR00861">
    <property type="entry name" value="ALYTICPTASE"/>
</dbReference>
<reference evidence="12" key="1">
    <citation type="journal article" date="2014" name="Int. J. Syst. Evol. Microbiol.">
        <title>Complete genome sequence of Corynebacterium casei LMG S-19264T (=DSM 44701T), isolated from a smear-ripened cheese.</title>
        <authorList>
            <consortium name="US DOE Joint Genome Institute (JGI-PGF)"/>
            <person name="Walter F."/>
            <person name="Albersmeier A."/>
            <person name="Kalinowski J."/>
            <person name="Ruckert C."/>
        </authorList>
    </citation>
    <scope>NUCLEOTIDE SEQUENCE</scope>
    <source>
        <strain evidence="12">JCM 3313</strain>
    </source>
</reference>
<evidence type="ECO:0000256" key="2">
    <source>
        <dbReference type="ARBA" id="ARBA00022670"/>
    </source>
</evidence>
<keyword evidence="5" id="KW-0720">Serine protease</keyword>
<evidence type="ECO:0000259" key="11">
    <source>
        <dbReference type="Pfam" id="PF02983"/>
    </source>
</evidence>
<dbReference type="GO" id="GO:0005576">
    <property type="term" value="C:extracellular region"/>
    <property type="evidence" value="ECO:0007669"/>
    <property type="project" value="InterPro"/>
</dbReference>
<feature type="disulfide bond" evidence="9">
    <location>
        <begin position="296"/>
        <end position="306"/>
    </location>
</feature>
<accession>A0A918AFH1</accession>
<dbReference type="InterPro" id="IPR004236">
    <property type="entry name" value="Pept_S1_alpha_lytic"/>
</dbReference>
<dbReference type="SUPFAM" id="SSF50494">
    <property type="entry name" value="Trypsin-like serine proteases"/>
    <property type="match status" value="1"/>
</dbReference>
<dbReference type="GO" id="GO:0006508">
    <property type="term" value="P:proteolysis"/>
    <property type="evidence" value="ECO:0007669"/>
    <property type="project" value="UniProtKB-KW"/>
</dbReference>
<feature type="active site" description="Charge relay system" evidence="8">
    <location>
        <position position="257"/>
    </location>
</feature>
<dbReference type="InterPro" id="IPR043504">
    <property type="entry name" value="Peptidase_S1_PA_chymotrypsin"/>
</dbReference>
<evidence type="ECO:0000256" key="8">
    <source>
        <dbReference type="PIRSR" id="PIRSR001134-1"/>
    </source>
</evidence>